<proteinExistence type="predicted"/>
<evidence type="ECO:0000313" key="5">
    <source>
        <dbReference type="EMBL" id="QKE64574.1"/>
    </source>
</evidence>
<gene>
    <name evidence="5" type="ORF">HNE05_14870</name>
</gene>
<dbReference type="GO" id="GO:0005509">
    <property type="term" value="F:calcium ion binding"/>
    <property type="evidence" value="ECO:0007669"/>
    <property type="project" value="InterPro"/>
</dbReference>
<dbReference type="KEGG" id="pcam:HNE05_14870"/>
<dbReference type="PANTHER" id="PTHR38340:SF1">
    <property type="entry name" value="S-LAYER PROTEIN"/>
    <property type="match status" value="1"/>
</dbReference>
<feature type="domain" description="Haemolysin-type calcium binding-related" evidence="4">
    <location>
        <begin position="594"/>
        <end position="640"/>
    </location>
</feature>
<dbReference type="Gene3D" id="2.150.10.10">
    <property type="entry name" value="Serralysin-like metalloprotease, C-terminal"/>
    <property type="match status" value="6"/>
</dbReference>
<dbReference type="InterPro" id="IPR011049">
    <property type="entry name" value="Serralysin-like_metalloprot_C"/>
</dbReference>
<dbReference type="InterPro" id="IPR050557">
    <property type="entry name" value="RTX_toxin/Mannuronan_C5-epim"/>
</dbReference>
<feature type="domain" description="Haemolysin-type calcium binding-related" evidence="4">
    <location>
        <begin position="413"/>
        <end position="459"/>
    </location>
</feature>
<dbReference type="Proteomes" id="UP000501379">
    <property type="component" value="Chromosome"/>
</dbReference>
<evidence type="ECO:0000256" key="3">
    <source>
        <dbReference type="ARBA" id="ARBA00022837"/>
    </source>
</evidence>
<dbReference type="RefSeq" id="WP_173209615.1">
    <property type="nucleotide sequence ID" value="NZ_CP053697.2"/>
</dbReference>
<evidence type="ECO:0000313" key="6">
    <source>
        <dbReference type="Proteomes" id="UP000501379"/>
    </source>
</evidence>
<dbReference type="GO" id="GO:0005576">
    <property type="term" value="C:extracellular region"/>
    <property type="evidence" value="ECO:0007669"/>
    <property type="project" value="UniProtKB-SubCell"/>
</dbReference>
<dbReference type="AlphaFoldDB" id="A0A6M8F775"/>
<accession>A0A6M8F775</accession>
<keyword evidence="2" id="KW-0964">Secreted</keyword>
<name>A0A6M8F775_9GAMM</name>
<feature type="domain" description="Haemolysin-type calcium binding-related" evidence="4">
    <location>
        <begin position="232"/>
        <end position="272"/>
    </location>
</feature>
<dbReference type="EMBL" id="CP053697">
    <property type="protein sequence ID" value="QKE64574.1"/>
    <property type="molecule type" value="Genomic_DNA"/>
</dbReference>
<dbReference type="PANTHER" id="PTHR38340">
    <property type="entry name" value="S-LAYER PROTEIN"/>
    <property type="match status" value="1"/>
</dbReference>
<evidence type="ECO:0000256" key="1">
    <source>
        <dbReference type="ARBA" id="ARBA00004613"/>
    </source>
</evidence>
<dbReference type="PRINTS" id="PR00313">
    <property type="entry name" value="CABNDNGRPT"/>
</dbReference>
<dbReference type="Pfam" id="PF00353">
    <property type="entry name" value="HemolysinCabind"/>
    <property type="match status" value="8"/>
</dbReference>
<dbReference type="InterPro" id="IPR001343">
    <property type="entry name" value="Hemolysn_Ca-bd"/>
</dbReference>
<reference evidence="5" key="1">
    <citation type="submission" date="2020-07" db="EMBL/GenBank/DDBJ databases">
        <title>Nitrate ammonifying Pseudomonas campi sp. nov. isolated from German agricultural grassland.</title>
        <authorList>
            <person name="Timsy T."/>
            <person name="Ulrich A."/>
            <person name="Spanner T."/>
            <person name="Foesel B."/>
            <person name="Kolb S."/>
            <person name="Horn M.A."/>
            <person name="Behrendt U."/>
        </authorList>
    </citation>
    <scope>NUCLEOTIDE SEQUENCE</scope>
    <source>
        <strain evidence="5">S1-A32-2</strain>
    </source>
</reference>
<sequence>MSYVETVQGSADSDNYQFNLGDGELVIDEVSNNPGAEDVLRFGEGILPWELEVRRQGLDLHLVHINGTDSVVVRNWFSSTDASATFSTDSTLERIEFFDGWLWTPSDIALLGVTSRGSEAADRLSGWSGNDHMFGEGGNDVLDAGAGSNRLYGGAGNDVLKVSATATYNSLEGGTGNDTLIGSHNSDTYVFNLGDGVDVIKELGSNTDAVDTLFLGPDITPGDIELRKVGQNLEIVHHNGADKVVVSNWFSSTGSAAAFSTTSTLERIMFANPGSEWPQQQEWTLQNIAEMGVVSRGSEGDDTLMGWSGNDHMFGEAGNDVLDAGSGRNDLYGGAGDDLLKVSTAAADNYFEGGAGNDTLIGSHNNDTYVFGVGSGVDVIKESGNNSGAEDVLLLDSSIYEPWDIELRKVGQNLEIVHSNGTDKMVVSNWFTSTGSAAGFSTTSTLERIVFTNSGSDWTQQREWTLQNIAEMGVVSRGSEGDDTLRGWLGNDHMFGEAGNDLLDAGSGRNSLFGGDGDDLLKVSTAAADNYFEGGAGNDTLIGSHNNDTYVFGVGSGVDVIKESGNNSGAEDVLLLDSSIYEPWDIELRKVGQNLEIVHSNGTDKMVVSNWFTSTGSAAGFSTTSTLERIVFTNSGSDWTQQREWTLQNIAEMGVVSRGSEGDDTLRGWLGNDHMHGEDGNDVLDAGSGRNALFGGEGNDLLKVSAAATDNYFEGGAGNDTLIGSRNSDTYVFDAGSAVDVIKELGSNSGTVDYIQFGAGIDEGDLWFERSANDLVIRSLDGSDQVSIADWYSRTSAKVEVIQLVDGKQLLESQVQSLVDAMASFGVAPGETVSLSAGQQQQLDMVLAANWV</sequence>
<keyword evidence="6" id="KW-1185">Reference proteome</keyword>
<dbReference type="SUPFAM" id="SSF51120">
    <property type="entry name" value="beta-Roll"/>
    <property type="match status" value="4"/>
</dbReference>
<comment type="subcellular location">
    <subcellularLocation>
        <location evidence="1">Secreted</location>
    </subcellularLocation>
</comment>
<dbReference type="InterPro" id="IPR010566">
    <property type="entry name" value="Haemolys_ca-bd"/>
</dbReference>
<evidence type="ECO:0000256" key="2">
    <source>
        <dbReference type="ARBA" id="ARBA00022525"/>
    </source>
</evidence>
<evidence type="ECO:0000259" key="4">
    <source>
        <dbReference type="Pfam" id="PF06594"/>
    </source>
</evidence>
<feature type="domain" description="Haemolysin-type calcium binding-related" evidence="4">
    <location>
        <begin position="774"/>
        <end position="810"/>
    </location>
</feature>
<feature type="domain" description="Haemolysin-type calcium binding-related" evidence="4">
    <location>
        <begin position="59"/>
        <end position="106"/>
    </location>
</feature>
<protein>
    <recommendedName>
        <fullName evidence="4">Haemolysin-type calcium binding-related domain-containing protein</fullName>
    </recommendedName>
</protein>
<dbReference type="Pfam" id="PF06594">
    <property type="entry name" value="HCBP_related"/>
    <property type="match status" value="5"/>
</dbReference>
<organism evidence="5 6">
    <name type="scientific">Aquipseudomonas campi</name>
    <dbReference type="NCBI Taxonomy" id="2731681"/>
    <lineage>
        <taxon>Bacteria</taxon>
        <taxon>Pseudomonadati</taxon>
        <taxon>Pseudomonadota</taxon>
        <taxon>Gammaproteobacteria</taxon>
        <taxon>Pseudomonadales</taxon>
        <taxon>Pseudomonadaceae</taxon>
        <taxon>Aquipseudomonas</taxon>
    </lineage>
</organism>
<keyword evidence="3" id="KW-0106">Calcium</keyword>